<feature type="compositionally biased region" description="Low complexity" evidence="1">
    <location>
        <begin position="395"/>
        <end position="409"/>
    </location>
</feature>
<feature type="compositionally biased region" description="Acidic residues" evidence="1">
    <location>
        <begin position="412"/>
        <end position="438"/>
    </location>
</feature>
<dbReference type="OrthoDB" id="424654at2759"/>
<evidence type="ECO:0000256" key="1">
    <source>
        <dbReference type="SAM" id="MobiDB-lite"/>
    </source>
</evidence>
<reference evidence="2" key="1">
    <citation type="submission" date="2021-02" db="EMBL/GenBank/DDBJ databases">
        <authorList>
            <person name="Dougan E. K."/>
            <person name="Rhodes N."/>
            <person name="Thang M."/>
            <person name="Chan C."/>
        </authorList>
    </citation>
    <scope>NUCLEOTIDE SEQUENCE</scope>
</reference>
<dbReference type="Proteomes" id="UP000604046">
    <property type="component" value="Unassembled WGS sequence"/>
</dbReference>
<accession>A0A812GKK9</accession>
<name>A0A812GKK9_9DINO</name>
<dbReference type="EMBL" id="CAJNDS010000034">
    <property type="protein sequence ID" value="CAE6927303.1"/>
    <property type="molecule type" value="Genomic_DNA"/>
</dbReference>
<evidence type="ECO:0000313" key="2">
    <source>
        <dbReference type="EMBL" id="CAE6927303.1"/>
    </source>
</evidence>
<feature type="compositionally biased region" description="Basic and acidic residues" evidence="1">
    <location>
        <begin position="265"/>
        <end position="283"/>
    </location>
</feature>
<proteinExistence type="predicted"/>
<comment type="caution">
    <text evidence="2">The sequence shown here is derived from an EMBL/GenBank/DDBJ whole genome shotgun (WGS) entry which is preliminary data.</text>
</comment>
<feature type="region of interest" description="Disordered" evidence="1">
    <location>
        <begin position="263"/>
        <end position="283"/>
    </location>
</feature>
<organism evidence="2 3">
    <name type="scientific">Symbiodinium natans</name>
    <dbReference type="NCBI Taxonomy" id="878477"/>
    <lineage>
        <taxon>Eukaryota</taxon>
        <taxon>Sar</taxon>
        <taxon>Alveolata</taxon>
        <taxon>Dinophyceae</taxon>
        <taxon>Suessiales</taxon>
        <taxon>Symbiodiniaceae</taxon>
        <taxon>Symbiodinium</taxon>
    </lineage>
</organism>
<gene>
    <name evidence="2" type="ORF">SNAT2548_LOCUS710</name>
</gene>
<sequence>MEAIWHFLGCASIEKADRAVKDASDMQLSAFEFRHYRTGLEQNQHKLVERVVNQWVAMLVKGVVITVAVSDVDAEEARETEGEKTVFLDKDLLNMEISGELYPLDALCRMEMKTKMMKEFAPWMLDLTFDFEEGKTALSFSFEQERHRLQFALMLRILRARSPHLKTLDDTFEVLNHDHDDDEDPAVSNFNKLVGSTRFDVQGTGITIIISVDTLHIHQRLPCSNRYSYLELFSDYPRRDKFLYAKSQQTFDLPKEVVLGAGDAKNARREDEHDQSDGRKGSKADQNLCTIKLGSDLKNVKLKIPKVPFTIRGRLMAQDTFFATVVAVFQLDISKGHLQDMREAEVPGDKPPKVSEAEVPLFRSRKHAEEPQQLATLNVRFTGYVTEENTKKKQTNGGNNRASNEVGSSRGEEEDSEDELEEEEEEEEEESDGSDEGEGQGNSIDGSGSVSKSQQSSAATSST</sequence>
<feature type="compositionally biased region" description="Low complexity" evidence="1">
    <location>
        <begin position="446"/>
        <end position="463"/>
    </location>
</feature>
<evidence type="ECO:0000313" key="3">
    <source>
        <dbReference type="Proteomes" id="UP000604046"/>
    </source>
</evidence>
<protein>
    <submittedName>
        <fullName evidence="2">Uncharacterized protein</fullName>
    </submittedName>
</protein>
<keyword evidence="3" id="KW-1185">Reference proteome</keyword>
<feature type="region of interest" description="Disordered" evidence="1">
    <location>
        <begin position="388"/>
        <end position="463"/>
    </location>
</feature>
<dbReference type="AlphaFoldDB" id="A0A812GKK9"/>